<name>A0A7C5HIL9_9CHLB</name>
<comment type="caution">
    <text evidence="2">The sequence shown here is derived from an EMBL/GenBank/DDBJ whole genome shotgun (WGS) entry which is preliminary data.</text>
</comment>
<dbReference type="Pfam" id="PF09954">
    <property type="entry name" value="DUF2188"/>
    <property type="match status" value="1"/>
</dbReference>
<evidence type="ECO:0000256" key="1">
    <source>
        <dbReference type="SAM" id="MobiDB-lite"/>
    </source>
</evidence>
<accession>A0A7C5HIL9</accession>
<proteinExistence type="predicted"/>
<organism evidence="2">
    <name type="scientific">Chlorobaculum parvum</name>
    <dbReference type="NCBI Taxonomy" id="274539"/>
    <lineage>
        <taxon>Bacteria</taxon>
        <taxon>Pseudomonadati</taxon>
        <taxon>Chlorobiota</taxon>
        <taxon>Chlorobiia</taxon>
        <taxon>Chlorobiales</taxon>
        <taxon>Chlorobiaceae</taxon>
        <taxon>Chlorobaculum</taxon>
    </lineage>
</organism>
<dbReference type="InterPro" id="IPR018691">
    <property type="entry name" value="DUF2188"/>
</dbReference>
<sequence length="95" mass="10882">MAHDSRHVFPTLDDRWIVRKSGASRASKIFDKKAEAVAYAKTQALREHTDLYIHGKDGMVIDKPDLKISPRKMSYQVQETPDEDARNAKRQQTAD</sequence>
<reference evidence="2" key="1">
    <citation type="journal article" date="2020" name="mSystems">
        <title>Genome- and Community-Level Interaction Insights into Carbon Utilization and Element Cycling Functions of Hydrothermarchaeota in Hydrothermal Sediment.</title>
        <authorList>
            <person name="Zhou Z."/>
            <person name="Liu Y."/>
            <person name="Xu W."/>
            <person name="Pan J."/>
            <person name="Luo Z.H."/>
            <person name="Li M."/>
        </authorList>
    </citation>
    <scope>NUCLEOTIDE SEQUENCE [LARGE SCALE GENOMIC DNA]</scope>
    <source>
        <strain evidence="2">HyVt-633</strain>
    </source>
</reference>
<dbReference type="AlphaFoldDB" id="A0A7C5HIL9"/>
<feature type="region of interest" description="Disordered" evidence="1">
    <location>
        <begin position="71"/>
        <end position="95"/>
    </location>
</feature>
<dbReference type="EMBL" id="DRSQ01000205">
    <property type="protein sequence ID" value="HHE32843.1"/>
    <property type="molecule type" value="Genomic_DNA"/>
</dbReference>
<protein>
    <submittedName>
        <fullName evidence="2">DUF2188 domain-containing protein</fullName>
    </submittedName>
</protein>
<gene>
    <name evidence="2" type="ORF">ENL07_09555</name>
</gene>
<evidence type="ECO:0000313" key="2">
    <source>
        <dbReference type="EMBL" id="HHE32843.1"/>
    </source>
</evidence>
<dbReference type="Proteomes" id="UP000886058">
    <property type="component" value="Unassembled WGS sequence"/>
</dbReference>